<protein>
    <submittedName>
        <fullName evidence="6">Fimbrial protein</fullName>
    </submittedName>
</protein>
<dbReference type="Gene3D" id="2.60.40.1090">
    <property type="entry name" value="Fimbrial-type adhesion domain"/>
    <property type="match status" value="1"/>
</dbReference>
<dbReference type="RefSeq" id="WP_323860298.1">
    <property type="nucleotide sequence ID" value="NZ_JACXBF010000058.1"/>
</dbReference>
<dbReference type="AlphaFoldDB" id="A0AAW3YNZ3"/>
<dbReference type="Gene3D" id="2.60.40.3310">
    <property type="match status" value="1"/>
</dbReference>
<dbReference type="EMBL" id="JACXBF010000058">
    <property type="protein sequence ID" value="MBD2799272.1"/>
    <property type="molecule type" value="Genomic_DNA"/>
</dbReference>
<keyword evidence="3" id="KW-0732">Signal</keyword>
<comment type="similarity">
    <text evidence="2">Belongs to the fimbrial protein family.</text>
</comment>
<comment type="subcellular location">
    <subcellularLocation>
        <location evidence="1">Fimbrium</location>
    </subcellularLocation>
</comment>
<dbReference type="InterPro" id="IPR000259">
    <property type="entry name" value="Adhesion_dom_fimbrial"/>
</dbReference>
<dbReference type="Proteomes" id="UP001193920">
    <property type="component" value="Unassembled WGS sequence"/>
</dbReference>
<dbReference type="GO" id="GO:0043709">
    <property type="term" value="P:cell adhesion involved in single-species biofilm formation"/>
    <property type="evidence" value="ECO:0007669"/>
    <property type="project" value="TreeGrafter"/>
</dbReference>
<evidence type="ECO:0000256" key="3">
    <source>
        <dbReference type="ARBA" id="ARBA00022729"/>
    </source>
</evidence>
<reference evidence="6" key="2">
    <citation type="journal article" date="2024" name="Toxins">
        <title>Genome Sequence Analysis of Native Xenorhabdus Strains Isolated from Entomopathogenic Nematodes in Argentina.</title>
        <authorList>
            <person name="Palma L."/>
            <person name="Frizzo L."/>
            <person name="Kaiser S."/>
            <person name="Berry C."/>
            <person name="Caballero P."/>
            <person name="Bode H.B."/>
            <person name="Del Valle E.E."/>
        </authorList>
    </citation>
    <scope>NUCLEOTIDE SEQUENCE</scope>
    <source>
        <strain evidence="6">M</strain>
    </source>
</reference>
<gene>
    <name evidence="6" type="ORF">ID854_02040</name>
</gene>
<evidence type="ECO:0000256" key="2">
    <source>
        <dbReference type="ARBA" id="ARBA00006671"/>
    </source>
</evidence>
<name>A0AAW3YNZ3_9GAMM</name>
<organism evidence="6">
    <name type="scientific">Xenorhabdus szentirmaii</name>
    <dbReference type="NCBI Taxonomy" id="290112"/>
    <lineage>
        <taxon>Bacteria</taxon>
        <taxon>Pseudomonadati</taxon>
        <taxon>Pseudomonadota</taxon>
        <taxon>Gammaproteobacteria</taxon>
        <taxon>Enterobacterales</taxon>
        <taxon>Morganellaceae</taxon>
        <taxon>Xenorhabdus</taxon>
    </lineage>
</organism>
<feature type="domain" description="Fimbrial-type adhesion" evidence="5">
    <location>
        <begin position="161"/>
        <end position="293"/>
    </location>
</feature>
<proteinExistence type="inferred from homology"/>
<evidence type="ECO:0000256" key="1">
    <source>
        <dbReference type="ARBA" id="ARBA00004561"/>
    </source>
</evidence>
<sequence>MFIVYGKYRLLSAATGIVMGLAISAYSQAGSCRFGPGVVEQKISLSSRTFLVHKDASVGEVIGSYPVATIDMNQYACDVPNKIEWEFSGYPLTQDIRSDDVHDSGISGVGIRVNSQSGETKVEFVKTKPLTGSGVMPTGIITAKLEGKMIYALYINEMRFIAPSCSLKKENISVPMGQVGVASFSGVNSTVGEKNFEINLVCNTRMPIEIVLDSMGTNHSDDVLHLDQNAHSANGVGFQILHQGQPIAFKSPIKLGMSREGDYSIPFTARYIQTQDHITAGKAVATATLNIAYP</sequence>
<dbReference type="InterPro" id="IPR008966">
    <property type="entry name" value="Adhesion_dom_sf"/>
</dbReference>
<dbReference type="Pfam" id="PF00419">
    <property type="entry name" value="Fimbrial"/>
    <property type="match status" value="1"/>
</dbReference>
<comment type="caution">
    <text evidence="6">The sequence shown here is derived from an EMBL/GenBank/DDBJ whole genome shotgun (WGS) entry which is preliminary data.</text>
</comment>
<keyword evidence="4" id="KW-0281">Fimbrium</keyword>
<evidence type="ECO:0000256" key="4">
    <source>
        <dbReference type="ARBA" id="ARBA00023263"/>
    </source>
</evidence>
<evidence type="ECO:0000313" key="6">
    <source>
        <dbReference type="EMBL" id="MBD2799272.1"/>
    </source>
</evidence>
<dbReference type="InterPro" id="IPR050263">
    <property type="entry name" value="Bact_Fimbrial_Adh_Pro"/>
</dbReference>
<accession>A0AAW3YNZ3</accession>
<dbReference type="SUPFAM" id="SSF49401">
    <property type="entry name" value="Bacterial adhesins"/>
    <property type="match status" value="1"/>
</dbReference>
<dbReference type="PANTHER" id="PTHR33420">
    <property type="entry name" value="FIMBRIAL SUBUNIT ELFA-RELATED"/>
    <property type="match status" value="1"/>
</dbReference>
<reference evidence="6" key="1">
    <citation type="submission" date="2020-09" db="EMBL/GenBank/DDBJ databases">
        <authorList>
            <person name="Palma L."/>
            <person name="Caballero P."/>
            <person name="Berry C."/>
            <person name="Del Valle E."/>
        </authorList>
    </citation>
    <scope>NUCLEOTIDE SEQUENCE</scope>
    <source>
        <strain evidence="6">M</strain>
    </source>
</reference>
<evidence type="ECO:0000259" key="5">
    <source>
        <dbReference type="Pfam" id="PF00419"/>
    </source>
</evidence>
<dbReference type="GO" id="GO:0009289">
    <property type="term" value="C:pilus"/>
    <property type="evidence" value="ECO:0007669"/>
    <property type="project" value="UniProtKB-SubCell"/>
</dbReference>
<dbReference type="InterPro" id="IPR036937">
    <property type="entry name" value="Adhesion_dom_fimbrial_sf"/>
</dbReference>
<dbReference type="PANTHER" id="PTHR33420:SF3">
    <property type="entry name" value="FIMBRIAL SUBUNIT ELFA"/>
    <property type="match status" value="1"/>
</dbReference>